<dbReference type="Pfam" id="PF03060">
    <property type="entry name" value="NMO"/>
    <property type="match status" value="1"/>
</dbReference>
<dbReference type="PANTHER" id="PTHR32332:SF34">
    <property type="entry name" value="2-NITROPROPANE DIOXYGENASE FAMILY, PUTATIVE-RELATED"/>
    <property type="match status" value="1"/>
</dbReference>
<dbReference type="InterPro" id="IPR004136">
    <property type="entry name" value="NMO"/>
</dbReference>
<proteinExistence type="predicted"/>
<keyword evidence="5" id="KW-1185">Reference proteome</keyword>
<accession>A0A9P4PQG5</accession>
<dbReference type="PANTHER" id="PTHR32332">
    <property type="entry name" value="2-NITROPROPANE DIOXYGENASE"/>
    <property type="match status" value="1"/>
</dbReference>
<dbReference type="GO" id="GO:0018580">
    <property type="term" value="F:nitronate monooxygenase activity"/>
    <property type="evidence" value="ECO:0007669"/>
    <property type="project" value="InterPro"/>
</dbReference>
<gene>
    <name evidence="4" type="ORF">P171DRAFT_428445</name>
</gene>
<sequence>MSKTLQSFFPWIKTPFIISAPMLGASTSRLAVNVSRAGGLGFVAGGTDPASLNKMLNESKQHPFEMFDYPYTNLLQRRGALPIGVGFQLFNSNLELLAPIIASHKPAAVWLFAPKVEEDLRSWATQIREATDGLTRICVQVGSVAEAERSLALAELDFLVLQGSDAGGHGRRQSASIISLVPEVKDRLAVTQKAGVPVLAAGGIADARGVAAALALGADGVVMGTRFLASEEAGIPEGWKRQLVNTGDGGVTTRRSTLCDRLKENHDWPAWYNGRTIRNKGHDDEEGGMGDEENVRLYKEESKRGDSAWGAHGRMVTYSGTGVGLLHSVEPVESIMEKTIRESRHMLEMSYRQAIARL</sequence>
<evidence type="ECO:0000256" key="1">
    <source>
        <dbReference type="ARBA" id="ARBA00022630"/>
    </source>
</evidence>
<keyword evidence="1" id="KW-0285">Flavoprotein</keyword>
<dbReference type="AlphaFoldDB" id="A0A9P4PQG5"/>
<dbReference type="OrthoDB" id="2349068at2759"/>
<dbReference type="CDD" id="cd04730">
    <property type="entry name" value="NPD_like"/>
    <property type="match status" value="1"/>
</dbReference>
<evidence type="ECO:0000313" key="5">
    <source>
        <dbReference type="Proteomes" id="UP000799764"/>
    </source>
</evidence>
<dbReference type="InterPro" id="IPR013785">
    <property type="entry name" value="Aldolase_TIM"/>
</dbReference>
<reference evidence="4" key="1">
    <citation type="journal article" date="2020" name="Stud. Mycol.">
        <title>101 Dothideomycetes genomes: a test case for predicting lifestyles and emergence of pathogens.</title>
        <authorList>
            <person name="Haridas S."/>
            <person name="Albert R."/>
            <person name="Binder M."/>
            <person name="Bloem J."/>
            <person name="Labutti K."/>
            <person name="Salamov A."/>
            <person name="Andreopoulos B."/>
            <person name="Baker S."/>
            <person name="Barry K."/>
            <person name="Bills G."/>
            <person name="Bluhm B."/>
            <person name="Cannon C."/>
            <person name="Castanera R."/>
            <person name="Culley D."/>
            <person name="Daum C."/>
            <person name="Ezra D."/>
            <person name="Gonzalez J."/>
            <person name="Henrissat B."/>
            <person name="Kuo A."/>
            <person name="Liang C."/>
            <person name="Lipzen A."/>
            <person name="Lutzoni F."/>
            <person name="Magnuson J."/>
            <person name="Mondo S."/>
            <person name="Nolan M."/>
            <person name="Ohm R."/>
            <person name="Pangilinan J."/>
            <person name="Park H.-J."/>
            <person name="Ramirez L."/>
            <person name="Alfaro M."/>
            <person name="Sun H."/>
            <person name="Tritt A."/>
            <person name="Yoshinaga Y."/>
            <person name="Zwiers L.-H."/>
            <person name="Turgeon B."/>
            <person name="Goodwin S."/>
            <person name="Spatafora J."/>
            <person name="Crous P."/>
            <person name="Grigoriev I."/>
        </authorList>
    </citation>
    <scope>NUCLEOTIDE SEQUENCE</scope>
    <source>
        <strain evidence="4">CBS 690.94</strain>
    </source>
</reference>
<organism evidence="4 5">
    <name type="scientific">Karstenula rhodostoma CBS 690.94</name>
    <dbReference type="NCBI Taxonomy" id="1392251"/>
    <lineage>
        <taxon>Eukaryota</taxon>
        <taxon>Fungi</taxon>
        <taxon>Dikarya</taxon>
        <taxon>Ascomycota</taxon>
        <taxon>Pezizomycotina</taxon>
        <taxon>Dothideomycetes</taxon>
        <taxon>Pleosporomycetidae</taxon>
        <taxon>Pleosporales</taxon>
        <taxon>Massarineae</taxon>
        <taxon>Didymosphaeriaceae</taxon>
        <taxon>Karstenula</taxon>
    </lineage>
</organism>
<dbReference type="EMBL" id="MU001495">
    <property type="protein sequence ID" value="KAF2448350.1"/>
    <property type="molecule type" value="Genomic_DNA"/>
</dbReference>
<evidence type="ECO:0000256" key="3">
    <source>
        <dbReference type="ARBA" id="ARBA00023002"/>
    </source>
</evidence>
<name>A0A9P4PQG5_9PLEO</name>
<protein>
    <submittedName>
        <fullName evidence="4">Inosine monophosphate dehydrogenase</fullName>
    </submittedName>
</protein>
<evidence type="ECO:0000313" key="4">
    <source>
        <dbReference type="EMBL" id="KAF2448350.1"/>
    </source>
</evidence>
<comment type="caution">
    <text evidence="4">The sequence shown here is derived from an EMBL/GenBank/DDBJ whole genome shotgun (WGS) entry which is preliminary data.</text>
</comment>
<dbReference type="Gene3D" id="3.20.20.70">
    <property type="entry name" value="Aldolase class I"/>
    <property type="match status" value="1"/>
</dbReference>
<dbReference type="Proteomes" id="UP000799764">
    <property type="component" value="Unassembled WGS sequence"/>
</dbReference>
<dbReference type="SUPFAM" id="SSF51412">
    <property type="entry name" value="Inosine monophosphate dehydrogenase (IMPDH)"/>
    <property type="match status" value="1"/>
</dbReference>
<keyword evidence="3" id="KW-0560">Oxidoreductase</keyword>
<evidence type="ECO:0000256" key="2">
    <source>
        <dbReference type="ARBA" id="ARBA00022643"/>
    </source>
</evidence>
<keyword evidence="2" id="KW-0288">FMN</keyword>